<dbReference type="InterPro" id="IPR022907">
    <property type="entry name" value="VapC_family"/>
</dbReference>
<feature type="binding site" evidence="6">
    <location>
        <position position="5"/>
    </location>
    <ligand>
        <name>Mg(2+)</name>
        <dbReference type="ChEBI" id="CHEBI:18420"/>
    </ligand>
</feature>
<dbReference type="GO" id="GO:0000287">
    <property type="term" value="F:magnesium ion binding"/>
    <property type="evidence" value="ECO:0007669"/>
    <property type="project" value="UniProtKB-UniRule"/>
</dbReference>
<gene>
    <name evidence="6" type="primary">vapC</name>
    <name evidence="8" type="ORF">KDK95_32285</name>
</gene>
<dbReference type="EMBL" id="JAGSOH010000177">
    <property type="protein sequence ID" value="MBR7831028.1"/>
    <property type="molecule type" value="Genomic_DNA"/>
</dbReference>
<keyword evidence="9" id="KW-1185">Reference proteome</keyword>
<dbReference type="InterPro" id="IPR029060">
    <property type="entry name" value="PIN-like_dom_sf"/>
</dbReference>
<feature type="binding site" evidence="6">
    <location>
        <position position="91"/>
    </location>
    <ligand>
        <name>Mg(2+)</name>
        <dbReference type="ChEBI" id="CHEBI:18420"/>
    </ligand>
</feature>
<evidence type="ECO:0000256" key="6">
    <source>
        <dbReference type="HAMAP-Rule" id="MF_00265"/>
    </source>
</evidence>
<dbReference type="EC" id="3.1.-.-" evidence="6"/>
<dbReference type="GO" id="GO:0016787">
    <property type="term" value="F:hydrolase activity"/>
    <property type="evidence" value="ECO:0007669"/>
    <property type="project" value="UniProtKB-KW"/>
</dbReference>
<evidence type="ECO:0000259" key="7">
    <source>
        <dbReference type="Pfam" id="PF01850"/>
    </source>
</evidence>
<keyword evidence="4 6" id="KW-0378">Hydrolase</keyword>
<accession>A0A941INH4</accession>
<dbReference type="GO" id="GO:0004540">
    <property type="term" value="F:RNA nuclease activity"/>
    <property type="evidence" value="ECO:0007669"/>
    <property type="project" value="InterPro"/>
</dbReference>
<sequence>MIYLDTCAVAKLARHERETEALFDWLDAREHESLVSSVLLEIELERALRRVEPAALPRIPRILSGISRVELNAAIRAAAGAYQDPLLRSLDAIHLATAQTIAESTGTEISAFVTYDKRLIAAARAVGVHVEHPGARY</sequence>
<comment type="caution">
    <text evidence="8">The sequence shown here is derived from an EMBL/GenBank/DDBJ whole genome shotgun (WGS) entry which is preliminary data.</text>
</comment>
<comment type="similarity">
    <text evidence="6">Belongs to the PINc/VapC protein family.</text>
</comment>
<keyword evidence="3 6" id="KW-0479">Metal-binding</keyword>
<evidence type="ECO:0000256" key="1">
    <source>
        <dbReference type="ARBA" id="ARBA00022649"/>
    </source>
</evidence>
<dbReference type="Proteomes" id="UP000676325">
    <property type="component" value="Unassembled WGS sequence"/>
</dbReference>
<evidence type="ECO:0000256" key="4">
    <source>
        <dbReference type="ARBA" id="ARBA00022801"/>
    </source>
</evidence>
<evidence type="ECO:0000256" key="2">
    <source>
        <dbReference type="ARBA" id="ARBA00022722"/>
    </source>
</evidence>
<dbReference type="GO" id="GO:0090729">
    <property type="term" value="F:toxin activity"/>
    <property type="evidence" value="ECO:0007669"/>
    <property type="project" value="UniProtKB-KW"/>
</dbReference>
<dbReference type="SUPFAM" id="SSF88723">
    <property type="entry name" value="PIN domain-like"/>
    <property type="match status" value="1"/>
</dbReference>
<dbReference type="RefSeq" id="WP_212522147.1">
    <property type="nucleotide sequence ID" value="NZ_JAGSOH010000177.1"/>
</dbReference>
<name>A0A941INH4_9ACTN</name>
<dbReference type="HAMAP" id="MF_00265">
    <property type="entry name" value="VapC_Nob1"/>
    <property type="match status" value="1"/>
</dbReference>
<evidence type="ECO:0000313" key="8">
    <source>
        <dbReference type="EMBL" id="MBR7831028.1"/>
    </source>
</evidence>
<dbReference type="AlphaFoldDB" id="A0A941INH4"/>
<keyword evidence="1 6" id="KW-1277">Toxin-antitoxin system</keyword>
<keyword evidence="2 6" id="KW-0540">Nuclease</keyword>
<dbReference type="CDD" id="cd09874">
    <property type="entry name" value="PIN_MT3492-like"/>
    <property type="match status" value="1"/>
</dbReference>
<keyword evidence="6" id="KW-0800">Toxin</keyword>
<evidence type="ECO:0000256" key="5">
    <source>
        <dbReference type="ARBA" id="ARBA00022842"/>
    </source>
</evidence>
<comment type="cofactor">
    <cofactor evidence="6">
        <name>Mg(2+)</name>
        <dbReference type="ChEBI" id="CHEBI:18420"/>
    </cofactor>
</comment>
<proteinExistence type="inferred from homology"/>
<comment type="function">
    <text evidence="6">Toxic component of a toxin-antitoxin (TA) system. An RNase.</text>
</comment>
<protein>
    <recommendedName>
        <fullName evidence="6">Ribonuclease VapC</fullName>
        <shortName evidence="6">RNase VapC</shortName>
        <ecNumber evidence="6">3.1.-.-</ecNumber>
    </recommendedName>
    <alternativeName>
        <fullName evidence="6">Toxin VapC</fullName>
    </alternativeName>
</protein>
<organism evidence="8 9">
    <name type="scientific">Actinospica acidithermotolerans</name>
    <dbReference type="NCBI Taxonomy" id="2828514"/>
    <lineage>
        <taxon>Bacteria</taxon>
        <taxon>Bacillati</taxon>
        <taxon>Actinomycetota</taxon>
        <taxon>Actinomycetes</taxon>
        <taxon>Catenulisporales</taxon>
        <taxon>Actinospicaceae</taxon>
        <taxon>Actinospica</taxon>
    </lineage>
</organism>
<feature type="domain" description="PIN" evidence="7">
    <location>
        <begin position="2"/>
        <end position="123"/>
    </location>
</feature>
<keyword evidence="5 6" id="KW-0460">Magnesium</keyword>
<evidence type="ECO:0000256" key="3">
    <source>
        <dbReference type="ARBA" id="ARBA00022723"/>
    </source>
</evidence>
<evidence type="ECO:0000313" key="9">
    <source>
        <dbReference type="Proteomes" id="UP000676325"/>
    </source>
</evidence>
<dbReference type="InterPro" id="IPR002716">
    <property type="entry name" value="PIN_dom"/>
</dbReference>
<dbReference type="Pfam" id="PF01850">
    <property type="entry name" value="PIN"/>
    <property type="match status" value="1"/>
</dbReference>
<reference evidence="8" key="1">
    <citation type="submission" date="2021-04" db="EMBL/GenBank/DDBJ databases">
        <title>Genome based classification of Actinospica acidithermotolerans sp. nov., an actinobacterium isolated from an Indonesian hot spring.</title>
        <authorList>
            <person name="Kusuma A.B."/>
            <person name="Putra K.E."/>
            <person name="Nafisah S."/>
            <person name="Loh J."/>
            <person name="Nouioui I."/>
            <person name="Goodfellow M."/>
        </authorList>
    </citation>
    <scope>NUCLEOTIDE SEQUENCE</scope>
    <source>
        <strain evidence="8">MGRD01-02</strain>
    </source>
</reference>
<dbReference type="Gene3D" id="3.40.50.1010">
    <property type="entry name" value="5'-nuclease"/>
    <property type="match status" value="1"/>
</dbReference>